<evidence type="ECO:0000256" key="1">
    <source>
        <dbReference type="ARBA" id="ARBA00000583"/>
    </source>
</evidence>
<feature type="binding site" evidence="10">
    <location>
        <position position="573"/>
    </location>
    <ligand>
        <name>Zn(2+)</name>
        <dbReference type="ChEBI" id="CHEBI:29105"/>
        <label>1</label>
    </ligand>
</feature>
<dbReference type="Pfam" id="PF13927">
    <property type="entry name" value="Ig_3"/>
    <property type="match status" value="1"/>
</dbReference>
<feature type="binding site" evidence="9">
    <location>
        <begin position="569"/>
        <end position="573"/>
    </location>
    <ligand>
        <name>AMP</name>
        <dbReference type="ChEBI" id="CHEBI:456215"/>
    </ligand>
</feature>
<comment type="similarity">
    <text evidence="7">Belongs to the cyclic nucleotide phosphodiesterase family. PDE9 subfamily.</text>
</comment>
<feature type="signal peptide" evidence="13">
    <location>
        <begin position="1"/>
        <end position="36"/>
    </location>
</feature>
<dbReference type="PROSITE" id="PS51845">
    <property type="entry name" value="PDEASE_I_2"/>
    <property type="match status" value="1"/>
</dbReference>
<dbReference type="Pfam" id="PF00233">
    <property type="entry name" value="PDEase_I"/>
    <property type="match status" value="1"/>
</dbReference>
<dbReference type="GO" id="GO:0047555">
    <property type="term" value="F:3',5'-cyclic-GMP phosphodiesterase activity"/>
    <property type="evidence" value="ECO:0007669"/>
    <property type="project" value="UniProtKB-EC"/>
</dbReference>
<keyword evidence="2" id="KW-0140">cGMP</keyword>
<dbReference type="PANTHER" id="PTHR11347">
    <property type="entry name" value="CYCLIC NUCLEOTIDE PHOSPHODIESTERASE"/>
    <property type="match status" value="1"/>
</dbReference>
<dbReference type="Pfam" id="PF07686">
    <property type="entry name" value="V-set"/>
    <property type="match status" value="1"/>
</dbReference>
<feature type="active site" description="Proton donor" evidence="8">
    <location>
        <position position="569"/>
    </location>
</feature>
<dbReference type="InterPro" id="IPR036971">
    <property type="entry name" value="PDEase_catalytic_dom_sf"/>
</dbReference>
<dbReference type="InterPro" id="IPR003607">
    <property type="entry name" value="HD/PDEase_dom"/>
</dbReference>
<comment type="function">
    <text evidence="6">Specifically hydrolyzes the second messenger cGMP, which is a key regulator of many important physiological processes. Highly specific: compared to other members of the cyclic nucleotide phosphodiesterase family, has the highest affinity and selectivity for cGMP. Specifically regulates natriuretic-peptide-dependent cGMP signaling in heart, acting as a regulator of cardiac hypertrophy in myocytes and muscle. Does not regulate nitric oxide-dependent cGMP in heart. Additional experiments are required to confirm whether its ability to hydrolyze natriuretic-peptide-dependent cGMP is specific to heart or is a general feature of the protein. In brain, involved in cognitive function, such as learning and long-term memory.</text>
</comment>
<dbReference type="PROSITE" id="PS50835">
    <property type="entry name" value="IG_LIKE"/>
    <property type="match status" value="1"/>
</dbReference>
<evidence type="ECO:0000256" key="10">
    <source>
        <dbReference type="PIRSR" id="PIRSR623088-3"/>
    </source>
</evidence>
<evidence type="ECO:0000259" key="15">
    <source>
        <dbReference type="PROSITE" id="PS51845"/>
    </source>
</evidence>
<keyword evidence="3 10" id="KW-0479">Metal-binding</keyword>
<evidence type="ECO:0000256" key="7">
    <source>
        <dbReference type="ARBA" id="ARBA00061167"/>
    </source>
</evidence>
<proteinExistence type="inferred from homology"/>
<evidence type="ECO:0000256" key="11">
    <source>
        <dbReference type="RuleBase" id="RU363067"/>
    </source>
</evidence>
<comment type="pathway">
    <text evidence="5">Purine metabolism; 3',5'-cyclic GMP degradation; GMP from 3',5'-cyclic GMP: step 1/1.</text>
</comment>
<dbReference type="Gene3D" id="1.10.1300.10">
    <property type="entry name" value="3'5'-cyclic nucleotide phosphodiesterase, catalytic domain"/>
    <property type="match status" value="1"/>
</dbReference>
<feature type="transmembrane region" description="Helical" evidence="12">
    <location>
        <begin position="246"/>
        <end position="268"/>
    </location>
</feature>
<evidence type="ECO:0000259" key="14">
    <source>
        <dbReference type="PROSITE" id="PS50835"/>
    </source>
</evidence>
<name>A0A6A4SH15_SCOMX</name>
<accession>A0A6A4SH15</accession>
<keyword evidence="12" id="KW-1133">Transmembrane helix</keyword>
<dbReference type="SMART" id="SM00409">
    <property type="entry name" value="IG"/>
    <property type="match status" value="2"/>
</dbReference>
<feature type="domain" description="PDEase" evidence="15">
    <location>
        <begin position="493"/>
        <end position="810"/>
    </location>
</feature>
<feature type="chain" id="PRO_5025472914" description="Phosphodiesterase" evidence="13">
    <location>
        <begin position="37"/>
        <end position="830"/>
    </location>
</feature>
<protein>
    <recommendedName>
        <fullName evidence="11">Phosphodiesterase</fullName>
        <ecNumber evidence="11">3.1.4.-</ecNumber>
    </recommendedName>
</protein>
<gene>
    <name evidence="16" type="ORF">F2P81_017182</name>
</gene>
<feature type="binding site" evidence="9">
    <location>
        <position position="610"/>
    </location>
    <ligand>
        <name>AMP</name>
        <dbReference type="ChEBI" id="CHEBI:456215"/>
    </ligand>
</feature>
<dbReference type="EMBL" id="VEVO01000015">
    <property type="protein sequence ID" value="KAF0030451.1"/>
    <property type="molecule type" value="Genomic_DNA"/>
</dbReference>
<feature type="binding site" evidence="9">
    <location>
        <position position="719"/>
    </location>
    <ligand>
        <name>AMP</name>
        <dbReference type="ChEBI" id="CHEBI:456215"/>
    </ligand>
</feature>
<dbReference type="EC" id="3.1.4.-" evidence="11"/>
<comment type="cofactor">
    <cofactor evidence="11">
        <name>a divalent metal cation</name>
        <dbReference type="ChEBI" id="CHEBI:60240"/>
    </cofactor>
    <text evidence="11">Binds 2 divalent metal cations per subunit. Site 1 may preferentially bind zinc ions, while site 2 has a preference for magnesium and/or manganese ions.</text>
</comment>
<evidence type="ECO:0000256" key="13">
    <source>
        <dbReference type="SAM" id="SignalP"/>
    </source>
</evidence>
<evidence type="ECO:0000313" key="17">
    <source>
        <dbReference type="Proteomes" id="UP000438429"/>
    </source>
</evidence>
<feature type="domain" description="Ig-like" evidence="14">
    <location>
        <begin position="153"/>
        <end position="239"/>
    </location>
</feature>
<feature type="binding site" evidence="10">
    <location>
        <position position="610"/>
    </location>
    <ligand>
        <name>Zn(2+)</name>
        <dbReference type="ChEBI" id="CHEBI:29105"/>
        <label>1</label>
    </ligand>
</feature>
<dbReference type="SUPFAM" id="SSF48726">
    <property type="entry name" value="Immunoglobulin"/>
    <property type="match status" value="2"/>
</dbReference>
<dbReference type="Gene3D" id="2.60.40.10">
    <property type="entry name" value="Immunoglobulins"/>
    <property type="match status" value="2"/>
</dbReference>
<evidence type="ECO:0000256" key="2">
    <source>
        <dbReference type="ARBA" id="ARBA00022535"/>
    </source>
</evidence>
<evidence type="ECO:0000256" key="6">
    <source>
        <dbReference type="ARBA" id="ARBA00058791"/>
    </source>
</evidence>
<dbReference type="Proteomes" id="UP000438429">
    <property type="component" value="Unassembled WGS sequence"/>
</dbReference>
<keyword evidence="4 11" id="KW-0378">Hydrolase</keyword>
<evidence type="ECO:0000256" key="4">
    <source>
        <dbReference type="ARBA" id="ARBA00022801"/>
    </source>
</evidence>
<dbReference type="InterPro" id="IPR007110">
    <property type="entry name" value="Ig-like_dom"/>
</dbReference>
<comment type="caution">
    <text evidence="16">The sequence shown here is derived from an EMBL/GenBank/DDBJ whole genome shotgun (WGS) entry which is preliminary data.</text>
</comment>
<dbReference type="PRINTS" id="PR00387">
    <property type="entry name" value="PDIESTERASE1"/>
</dbReference>
<dbReference type="CDD" id="cd00077">
    <property type="entry name" value="HDc"/>
    <property type="match status" value="1"/>
</dbReference>
<dbReference type="InterPro" id="IPR023174">
    <property type="entry name" value="PDEase_CS"/>
</dbReference>
<dbReference type="AlphaFoldDB" id="A0A6A4SH15"/>
<evidence type="ECO:0000256" key="8">
    <source>
        <dbReference type="PIRSR" id="PIRSR623088-1"/>
    </source>
</evidence>
<dbReference type="FunFam" id="1.10.1300.10:FF:000006">
    <property type="entry name" value="Phosphodiesterase 9A"/>
    <property type="match status" value="1"/>
</dbReference>
<reference evidence="16 17" key="1">
    <citation type="submission" date="2019-06" db="EMBL/GenBank/DDBJ databases">
        <title>Draft genomes of female and male turbot (Scophthalmus maximus).</title>
        <authorList>
            <person name="Xu H."/>
            <person name="Xu X.-W."/>
            <person name="Shao C."/>
            <person name="Chen S."/>
        </authorList>
    </citation>
    <scope>NUCLEOTIDE SEQUENCE [LARGE SCALE GENOMIC DNA]</scope>
    <source>
        <strain evidence="16">Ysfricsl-2016a</strain>
        <tissue evidence="16">Blood</tissue>
    </source>
</reference>
<feature type="binding site" evidence="10">
    <location>
        <position position="610"/>
    </location>
    <ligand>
        <name>Zn(2+)</name>
        <dbReference type="ChEBI" id="CHEBI:29105"/>
        <label>2</label>
    </ligand>
</feature>
<dbReference type="InterPro" id="IPR002073">
    <property type="entry name" value="PDEase_catalytic_dom"/>
</dbReference>
<organism evidence="16 17">
    <name type="scientific">Scophthalmus maximus</name>
    <name type="common">Turbot</name>
    <name type="synonym">Psetta maxima</name>
    <dbReference type="NCBI Taxonomy" id="52904"/>
    <lineage>
        <taxon>Eukaryota</taxon>
        <taxon>Metazoa</taxon>
        <taxon>Chordata</taxon>
        <taxon>Craniata</taxon>
        <taxon>Vertebrata</taxon>
        <taxon>Euteleostomi</taxon>
        <taxon>Actinopterygii</taxon>
        <taxon>Neopterygii</taxon>
        <taxon>Teleostei</taxon>
        <taxon>Neoteleostei</taxon>
        <taxon>Acanthomorphata</taxon>
        <taxon>Carangaria</taxon>
        <taxon>Pleuronectiformes</taxon>
        <taxon>Pleuronectoidei</taxon>
        <taxon>Scophthalmidae</taxon>
        <taxon>Scophthalmus</taxon>
    </lineage>
</organism>
<dbReference type="InterPro" id="IPR036179">
    <property type="entry name" value="Ig-like_dom_sf"/>
</dbReference>
<evidence type="ECO:0000256" key="12">
    <source>
        <dbReference type="SAM" id="Phobius"/>
    </source>
</evidence>
<keyword evidence="12" id="KW-0472">Membrane</keyword>
<feature type="binding site" evidence="10">
    <location>
        <position position="719"/>
    </location>
    <ligand>
        <name>Zn(2+)</name>
        <dbReference type="ChEBI" id="CHEBI:29105"/>
        <label>1</label>
    </ligand>
</feature>
<evidence type="ECO:0000313" key="16">
    <source>
        <dbReference type="EMBL" id="KAF0030451.1"/>
    </source>
</evidence>
<feature type="binding site" evidence="9">
    <location>
        <position position="770"/>
    </location>
    <ligand>
        <name>AMP</name>
        <dbReference type="ChEBI" id="CHEBI:456215"/>
    </ligand>
</feature>
<dbReference type="InterPro" id="IPR013783">
    <property type="entry name" value="Ig-like_fold"/>
</dbReference>
<dbReference type="SUPFAM" id="SSF109604">
    <property type="entry name" value="HD-domain/PDEase-like"/>
    <property type="match status" value="1"/>
</dbReference>
<dbReference type="GO" id="GO:0007165">
    <property type="term" value="P:signal transduction"/>
    <property type="evidence" value="ECO:0007669"/>
    <property type="project" value="InterPro"/>
</dbReference>
<keyword evidence="13" id="KW-0732">Signal</keyword>
<evidence type="ECO:0000256" key="5">
    <source>
        <dbReference type="ARBA" id="ARBA00037913"/>
    </source>
</evidence>
<sequence length="830" mass="94272">MKVKRKTSSTSDGLTGYPALLRLFGLLLLVTGEVTGVNVTSQSQVVRGTVGKEALLSVSYSSSSSDKPVIKWQLKRNKEKPITVVQSIGTDVIGNLRPEYRNRILVFENGSLLLHNLQLSDEGAYEVEISITDDSFTGEHYTELTVDVPVSKPYIQMIASSVLEYSEHFNLHCSHNNGTKPIYSWLKGGKVLANDSRLLLSHDQKVLTILRVVMSDDDIYACAVENPISSMKSTPVKLTVYRRSSLYIILSTGGIFLLITLVTVCACWKPSKKKHRPVPQRAPIYVEHSENGHDVDVVPKPTTLGRRSPMPLYVLNEDETLERLEECSGNAVNQSEMIIPAAFAPVLPPSSNRTERPIWSAPRRVYHITFCLRSSVAAEPRCPGGIQTLGSSFTSLCVCVCGFVNKEDMFQNVLSQVAEQFSRAFRINELKTEVTNRLAMLEKRVELEGLKVVEIEKCKNDLKKLRDEMTSRGGGRVNCPCKYNFDDGKKVTPRRDVPNYPKYTLSQETVEALKKPTFDVWHWEHNEMLSCLEYMYHDLGLVKEFNMNPITLKRWLLAIQENYRNNPFHNFRHCFCVSQMMYGMIHLCNLQEKMTLTDMGILMTAAVCHDLDHPGYNNTYQINARTELAVRYNDISPLENHHCAVAFQIISLPECNIFANVDPEAFKQIRQAIITLILATDMARHGEILDSFKQKVDNFDFTNEEHVTCLKMVLIKCCDISNEVRPTEVAEPWVDCLLEEYFMQSDREKSEGLPVAPFMDRDKVTKPTAQIGFIKFVLIPMFETVMKIEEIMVQPLRDSRDHYEELKQIDDAMTEVEPTLHVCVSVGVWV</sequence>
<evidence type="ECO:0000256" key="3">
    <source>
        <dbReference type="ARBA" id="ARBA00022723"/>
    </source>
</evidence>
<dbReference type="GO" id="GO:0046872">
    <property type="term" value="F:metal ion binding"/>
    <property type="evidence" value="ECO:0007669"/>
    <property type="project" value="UniProtKB-KW"/>
</dbReference>
<dbReference type="InterPro" id="IPR003599">
    <property type="entry name" value="Ig_sub"/>
</dbReference>
<dbReference type="InterPro" id="IPR023088">
    <property type="entry name" value="PDEase"/>
</dbReference>
<feature type="binding site" evidence="10">
    <location>
        <position position="609"/>
    </location>
    <ligand>
        <name>Zn(2+)</name>
        <dbReference type="ChEBI" id="CHEBI:29105"/>
        <label>1</label>
    </ligand>
</feature>
<comment type="catalytic activity">
    <reaction evidence="1">
        <text>3',5'-cyclic GMP + H2O = GMP + H(+)</text>
        <dbReference type="Rhea" id="RHEA:16957"/>
        <dbReference type="ChEBI" id="CHEBI:15377"/>
        <dbReference type="ChEBI" id="CHEBI:15378"/>
        <dbReference type="ChEBI" id="CHEBI:57746"/>
        <dbReference type="ChEBI" id="CHEBI:58115"/>
        <dbReference type="EC" id="3.1.4.35"/>
    </reaction>
</comment>
<keyword evidence="12" id="KW-0812">Transmembrane</keyword>
<dbReference type="PROSITE" id="PS00126">
    <property type="entry name" value="PDEASE_I_1"/>
    <property type="match status" value="1"/>
</dbReference>
<dbReference type="InterPro" id="IPR013106">
    <property type="entry name" value="Ig_V-set"/>
</dbReference>
<evidence type="ECO:0000256" key="9">
    <source>
        <dbReference type="PIRSR" id="PIRSR623088-2"/>
    </source>
</evidence>